<dbReference type="eggNOG" id="COG1300">
    <property type="taxonomic scope" value="Bacteria"/>
</dbReference>
<proteinExistence type="predicted"/>
<evidence type="ECO:0000256" key="1">
    <source>
        <dbReference type="SAM" id="Phobius"/>
    </source>
</evidence>
<keyword evidence="1" id="KW-1133">Transmembrane helix</keyword>
<feature type="transmembrane region" description="Helical" evidence="1">
    <location>
        <begin position="66"/>
        <end position="86"/>
    </location>
</feature>
<dbReference type="OrthoDB" id="161024at2"/>
<comment type="caution">
    <text evidence="2">The sequence shown here is derived from an EMBL/GenBank/DDBJ whole genome shotgun (WGS) entry which is preliminary data.</text>
</comment>
<keyword evidence="1" id="KW-0812">Transmembrane</keyword>
<dbReference type="PANTHER" id="PTHR35337">
    <property type="entry name" value="SLR1478 PROTEIN"/>
    <property type="match status" value="1"/>
</dbReference>
<dbReference type="InterPro" id="IPR002798">
    <property type="entry name" value="SpoIIM-like"/>
</dbReference>
<dbReference type="Proteomes" id="UP000003280">
    <property type="component" value="Unassembled WGS sequence"/>
</dbReference>
<dbReference type="RefSeq" id="WP_008902714.1">
    <property type="nucleotide sequence ID" value="NZ_GL397071.1"/>
</dbReference>
<dbReference type="HOGENOM" id="CLU_099320_0_0_9"/>
<keyword evidence="1" id="KW-0472">Membrane</keyword>
<dbReference type="Pfam" id="PF01944">
    <property type="entry name" value="SpoIIM"/>
    <property type="match status" value="1"/>
</dbReference>
<gene>
    <name evidence="2" type="ORF">HMPREF9225_1939</name>
</gene>
<dbReference type="AlphaFoldDB" id="E0NP50"/>
<sequence length="190" mass="20668">MKNLRKEIIVSLVVFILGMILLFLYIKPEAANEMIKNFFEGKTDILAPDGRVTALGLLKNNVTASLVMFISGIVPFIFLPLIGIFLNGAIIGSLFKLFYSNGINVVALCIRGILPHGIFEIPALVISAAMGVKLCLTVIKKIRRKDISVVETLKELGIKFITIVVPLLIVAAFVEAYVTPSLLGGMVPNL</sequence>
<dbReference type="EMBL" id="AEEH01000053">
    <property type="protein sequence ID" value="EFM24518.1"/>
    <property type="molecule type" value="Genomic_DNA"/>
</dbReference>
<feature type="transmembrane region" description="Helical" evidence="1">
    <location>
        <begin position="7"/>
        <end position="26"/>
    </location>
</feature>
<evidence type="ECO:0000313" key="2">
    <source>
        <dbReference type="EMBL" id="EFM24518.1"/>
    </source>
</evidence>
<evidence type="ECO:0000313" key="3">
    <source>
        <dbReference type="Proteomes" id="UP000003280"/>
    </source>
</evidence>
<organism evidence="2 3">
    <name type="scientific">Peptoniphilus duerdenii ATCC BAA-1640</name>
    <dbReference type="NCBI Taxonomy" id="862517"/>
    <lineage>
        <taxon>Bacteria</taxon>
        <taxon>Bacillati</taxon>
        <taxon>Bacillota</taxon>
        <taxon>Tissierellia</taxon>
        <taxon>Tissierellales</taxon>
        <taxon>Peptoniphilaceae</taxon>
        <taxon>Peptoniphilus</taxon>
    </lineage>
</organism>
<feature type="transmembrane region" description="Helical" evidence="1">
    <location>
        <begin position="121"/>
        <end position="139"/>
    </location>
</feature>
<name>E0NP50_9FIRM</name>
<reference evidence="2 3" key="1">
    <citation type="submission" date="2010-07" db="EMBL/GenBank/DDBJ databases">
        <authorList>
            <person name="Muzny D."/>
            <person name="Qin X."/>
            <person name="Deng J."/>
            <person name="Jiang H."/>
            <person name="Liu Y."/>
            <person name="Qu J."/>
            <person name="Song X.-Z."/>
            <person name="Zhang L."/>
            <person name="Thornton R."/>
            <person name="Coyle M."/>
            <person name="Francisco L."/>
            <person name="Jackson L."/>
            <person name="Javaid M."/>
            <person name="Korchina V."/>
            <person name="Kovar C."/>
            <person name="Mata R."/>
            <person name="Mathew T."/>
            <person name="Ngo R."/>
            <person name="Nguyen L."/>
            <person name="Nguyen N."/>
            <person name="Okwuonu G."/>
            <person name="Ongeri F."/>
            <person name="Pham C."/>
            <person name="Simmons D."/>
            <person name="Wilczek-Boney K."/>
            <person name="Hale W."/>
            <person name="Jakkamsetti A."/>
            <person name="Pham P."/>
            <person name="Ruth R."/>
            <person name="San Lucas F."/>
            <person name="Warren J."/>
            <person name="Zhang J."/>
            <person name="Zhao Z."/>
            <person name="Zhou C."/>
            <person name="Zhu D."/>
            <person name="Lee S."/>
            <person name="Bess C."/>
            <person name="Blankenburg K."/>
            <person name="Forbes L."/>
            <person name="Fu Q."/>
            <person name="Gubbala S."/>
            <person name="Hirani K."/>
            <person name="Jayaseelan J.C."/>
            <person name="Lara F."/>
            <person name="Munidasa M."/>
            <person name="Palculict T."/>
            <person name="Patil S."/>
            <person name="Pu L.-L."/>
            <person name="Saada N."/>
            <person name="Tang L."/>
            <person name="Weissenberger G."/>
            <person name="Zhu Y."/>
            <person name="Hemphill L."/>
            <person name="Shang Y."/>
            <person name="Youmans B."/>
            <person name="Ayvaz T."/>
            <person name="Ross M."/>
            <person name="Santibanez J."/>
            <person name="Aqrawi P."/>
            <person name="Gross S."/>
            <person name="Joshi V."/>
            <person name="Fowler G."/>
            <person name="Nazareth L."/>
            <person name="Reid J."/>
            <person name="Worley K."/>
            <person name="Petrosino J."/>
            <person name="Highlander S."/>
            <person name="Gibbs R."/>
        </authorList>
    </citation>
    <scope>NUCLEOTIDE SEQUENCE [LARGE SCALE GENOMIC DNA]</scope>
    <source>
        <strain evidence="2 3">ATCC BAA-1640</strain>
    </source>
</reference>
<feature type="transmembrane region" description="Helical" evidence="1">
    <location>
        <begin position="160"/>
        <end position="178"/>
    </location>
</feature>
<protein>
    <submittedName>
        <fullName evidence="2">Membrane protein</fullName>
    </submittedName>
</protein>
<dbReference type="PANTHER" id="PTHR35337:SF1">
    <property type="entry name" value="SLR1478 PROTEIN"/>
    <property type="match status" value="1"/>
</dbReference>
<keyword evidence="3" id="KW-1185">Reference proteome</keyword>
<accession>E0NP50</accession>
<feature type="transmembrane region" description="Helical" evidence="1">
    <location>
        <begin position="98"/>
        <end position="115"/>
    </location>
</feature>